<keyword evidence="2" id="KW-0547">Nucleotide-binding</keyword>
<keyword evidence="3" id="KW-0067">ATP-binding</keyword>
<dbReference type="InterPro" id="IPR043129">
    <property type="entry name" value="ATPase_NBD"/>
</dbReference>
<dbReference type="InterPro" id="IPR029047">
    <property type="entry name" value="HSP70_peptide-bd_sf"/>
</dbReference>
<gene>
    <name evidence="5" type="ORF">ONE63_005027</name>
</gene>
<dbReference type="Gene3D" id="3.30.420.40">
    <property type="match status" value="2"/>
</dbReference>
<accession>A0AAV7X823</accession>
<dbReference type="AlphaFoldDB" id="A0AAV7X823"/>
<evidence type="ECO:0000256" key="2">
    <source>
        <dbReference type="ARBA" id="ARBA00022741"/>
    </source>
</evidence>
<evidence type="ECO:0000313" key="6">
    <source>
        <dbReference type="Proteomes" id="UP001075354"/>
    </source>
</evidence>
<protein>
    <submittedName>
        <fullName evidence="5">Uncharacterized protein</fullName>
    </submittedName>
</protein>
<dbReference type="Pfam" id="PF00012">
    <property type="entry name" value="HSP70"/>
    <property type="match status" value="1"/>
</dbReference>
<reference evidence="5" key="1">
    <citation type="submission" date="2022-12" db="EMBL/GenBank/DDBJ databases">
        <title>Chromosome-level genome assembly of the bean flower thrips Megalurothrips usitatus.</title>
        <authorList>
            <person name="Ma L."/>
            <person name="Liu Q."/>
            <person name="Li H."/>
            <person name="Cai W."/>
        </authorList>
    </citation>
    <scope>NUCLEOTIDE SEQUENCE</scope>
    <source>
        <strain evidence="5">Cailab_2022a</strain>
    </source>
</reference>
<dbReference type="PRINTS" id="PR00301">
    <property type="entry name" value="HEATSHOCK70"/>
</dbReference>
<dbReference type="PANTHER" id="PTHR19375">
    <property type="entry name" value="HEAT SHOCK PROTEIN 70KDA"/>
    <property type="match status" value="1"/>
</dbReference>
<evidence type="ECO:0000256" key="4">
    <source>
        <dbReference type="SAM" id="Coils"/>
    </source>
</evidence>
<organism evidence="5 6">
    <name type="scientific">Megalurothrips usitatus</name>
    <name type="common">bean blossom thrips</name>
    <dbReference type="NCBI Taxonomy" id="439358"/>
    <lineage>
        <taxon>Eukaryota</taxon>
        <taxon>Metazoa</taxon>
        <taxon>Ecdysozoa</taxon>
        <taxon>Arthropoda</taxon>
        <taxon>Hexapoda</taxon>
        <taxon>Insecta</taxon>
        <taxon>Pterygota</taxon>
        <taxon>Neoptera</taxon>
        <taxon>Paraneoptera</taxon>
        <taxon>Thysanoptera</taxon>
        <taxon>Terebrantia</taxon>
        <taxon>Thripoidea</taxon>
        <taxon>Thripidae</taxon>
        <taxon>Megalurothrips</taxon>
    </lineage>
</organism>
<keyword evidence="4" id="KW-0175">Coiled coil</keyword>
<keyword evidence="6" id="KW-1185">Reference proteome</keyword>
<sequence>MDPSEIDDVVLVGGSTKMNCIINMLRRVFPGKTISRAINPDEAVAVGAAHMAAIINNDSGAFLDGLRVDNVTPLSIGVEVFRGVFHVVIPKNSVVPVRVGKLYKTGYDNQSEVPFTVYQGERALVKKNKLIGTFLLKDLPASPAGLGLMTMLAIDEDGILAVEARVLPDGQYRGCKLQLTDQSNTEILSKLEDAARYREEDQKEVERLKARYELEQHLAIAKEKVSANIISLTCVSV</sequence>
<dbReference type="Gene3D" id="2.60.34.10">
    <property type="entry name" value="Substrate Binding Domain Of DNAk, Chain A, domain 1"/>
    <property type="match status" value="1"/>
</dbReference>
<evidence type="ECO:0000256" key="1">
    <source>
        <dbReference type="ARBA" id="ARBA00007381"/>
    </source>
</evidence>
<dbReference type="SUPFAM" id="SSF100920">
    <property type="entry name" value="Heat shock protein 70kD (HSP70), peptide-binding domain"/>
    <property type="match status" value="1"/>
</dbReference>
<dbReference type="InterPro" id="IPR013126">
    <property type="entry name" value="Hsp_70_fam"/>
</dbReference>
<evidence type="ECO:0000313" key="5">
    <source>
        <dbReference type="EMBL" id="KAJ1519771.1"/>
    </source>
</evidence>
<proteinExistence type="inferred from homology"/>
<evidence type="ECO:0000256" key="3">
    <source>
        <dbReference type="ARBA" id="ARBA00022840"/>
    </source>
</evidence>
<dbReference type="EMBL" id="JAPTSV010000016">
    <property type="protein sequence ID" value="KAJ1519771.1"/>
    <property type="molecule type" value="Genomic_DNA"/>
</dbReference>
<feature type="coiled-coil region" evidence="4">
    <location>
        <begin position="191"/>
        <end position="218"/>
    </location>
</feature>
<comment type="similarity">
    <text evidence="1">Belongs to the heat shock protein 70 family.</text>
</comment>
<comment type="caution">
    <text evidence="5">The sequence shown here is derived from an EMBL/GenBank/DDBJ whole genome shotgun (WGS) entry which is preliminary data.</text>
</comment>
<dbReference type="GO" id="GO:0005524">
    <property type="term" value="F:ATP binding"/>
    <property type="evidence" value="ECO:0007669"/>
    <property type="project" value="UniProtKB-KW"/>
</dbReference>
<dbReference type="Proteomes" id="UP001075354">
    <property type="component" value="Chromosome 16"/>
</dbReference>
<dbReference type="SUPFAM" id="SSF53067">
    <property type="entry name" value="Actin-like ATPase domain"/>
    <property type="match status" value="1"/>
</dbReference>
<dbReference type="GO" id="GO:0140662">
    <property type="term" value="F:ATP-dependent protein folding chaperone"/>
    <property type="evidence" value="ECO:0007669"/>
    <property type="project" value="InterPro"/>
</dbReference>
<name>A0AAV7X823_9NEOP</name>